<protein>
    <recommendedName>
        <fullName evidence="3">DUF559 domain-containing protein</fullName>
    </recommendedName>
</protein>
<organism evidence="1 2">
    <name type="scientific">Microbacterium oxydans</name>
    <dbReference type="NCBI Taxonomy" id="82380"/>
    <lineage>
        <taxon>Bacteria</taxon>
        <taxon>Bacillati</taxon>
        <taxon>Actinomycetota</taxon>
        <taxon>Actinomycetes</taxon>
        <taxon>Micrococcales</taxon>
        <taxon>Microbacteriaceae</taxon>
        <taxon>Microbacterium</taxon>
    </lineage>
</organism>
<comment type="caution">
    <text evidence="1">The sequence shown here is derived from an EMBL/GenBank/DDBJ whole genome shotgun (WGS) entry which is preliminary data.</text>
</comment>
<name>A0A0F0L7X1_9MICO</name>
<dbReference type="OrthoDB" id="3173471at2"/>
<sequence>MPIAPRPLPAALGPHFSVAQAARVDVSRRRLRAKDLEAPFHGARRAIPDHAGAEDAEGEPLAIDRALRARVVEDARSYSTVMPAGSFFCGRTAAVLFGAPIDHERELEVAVIAPRRAPRGRGIRGSKVAANLVSVRVHDGLPVASPASTWAMLCRELTTRQLVVLGDALVRIPRDRFGRQHPESVIAIKAELRAALEAGPRPPGTTRLSAALDRVRIGSSSPLETEFRLDAEDQGLPTPRLDSEIRARHGQLLGISEFAYPRFRTVVEVEGDHHRTSRKQWDRDLAKYRDYADAGWEVVRLASRNIRGVAPDAVSIVRRVLLRRGWDGA</sequence>
<dbReference type="EMBL" id="JYIW01000024">
    <property type="protein sequence ID" value="KJL29282.1"/>
    <property type="molecule type" value="Genomic_DNA"/>
</dbReference>
<dbReference type="InterPro" id="IPR011335">
    <property type="entry name" value="Restrct_endonuc-II-like"/>
</dbReference>
<gene>
    <name evidence="1" type="ORF">RS83_01911</name>
</gene>
<reference evidence="1 2" key="1">
    <citation type="submission" date="2015-02" db="EMBL/GenBank/DDBJ databases">
        <title>Draft genome sequences of ten Microbacterium spp. with emphasis on heavy metal contaminated environments.</title>
        <authorList>
            <person name="Corretto E."/>
        </authorList>
    </citation>
    <scope>NUCLEOTIDE SEQUENCE [LARGE SCALE GENOMIC DNA]</scope>
    <source>
        <strain evidence="1 2">BEL4b</strain>
    </source>
</reference>
<accession>A0A0F0L7X1</accession>
<dbReference type="Proteomes" id="UP000033640">
    <property type="component" value="Unassembled WGS sequence"/>
</dbReference>
<dbReference type="Gene3D" id="3.40.960.10">
    <property type="entry name" value="VSR Endonuclease"/>
    <property type="match status" value="1"/>
</dbReference>
<evidence type="ECO:0000313" key="1">
    <source>
        <dbReference type="EMBL" id="KJL29282.1"/>
    </source>
</evidence>
<dbReference type="SUPFAM" id="SSF52980">
    <property type="entry name" value="Restriction endonuclease-like"/>
    <property type="match status" value="1"/>
</dbReference>
<dbReference type="PATRIC" id="fig|82380.11.peg.1945"/>
<evidence type="ECO:0000313" key="2">
    <source>
        <dbReference type="Proteomes" id="UP000033640"/>
    </source>
</evidence>
<proteinExistence type="predicted"/>
<dbReference type="RefSeq" id="WP_045279256.1">
    <property type="nucleotide sequence ID" value="NZ_JYIW01000024.1"/>
</dbReference>
<evidence type="ECO:0008006" key="3">
    <source>
        <dbReference type="Google" id="ProtNLM"/>
    </source>
</evidence>
<dbReference type="AlphaFoldDB" id="A0A0F0L7X1"/>